<keyword evidence="2" id="KW-0812">Transmembrane</keyword>
<dbReference type="AlphaFoldDB" id="F5YHE7"/>
<dbReference type="SUPFAM" id="SSF55073">
    <property type="entry name" value="Nucleotide cyclase"/>
    <property type="match status" value="1"/>
</dbReference>
<dbReference type="PROSITE" id="PS50125">
    <property type="entry name" value="GUANYLATE_CYCLASE_2"/>
    <property type="match status" value="1"/>
</dbReference>
<sequence>MRFRPKRERIDNVVFLDVDDLSVAHIGVFPWPRSIMADGLLRLKEYGADAAIFDIEYIDKSPTQVDEVYLRDGLRADYNRRFSQIGANVAELLNAVGAGYIPVKEAPAYIGDMMDLIADERDGLYRDTLAITRDNDEYLAQAAALFGKAWGTLNLQDEFPLTGEQAERRPLAEQRFSYPLTADEDVPVGNNIDILAAIPSFMSAVRGAGFTNVEIDSDGIRRRIFLTRKVGDHWYLQLAFAPLMEYLGYPSIELHPRKLIIKGAEAGDRVIPLDSAGAMLLDWPTASYRDSYSHISFLRFSLLTEYEAHIEQYLDALLFADRHLFPHIVENSGTLAAILNNANDERSRAVEGTDEASFAKYMVLRDQGLVQLEEFLDGAGDYLETETLGFLENPGGLDPEYIRQEAEYCQNLLEYLQTELKALEETRGYLRENLAGKLCIIGRVDTGTTDIGVNPFHGEYVNVGTHAVVLDTILSSSFITPLPSFWSILILFLLGPLVIISISNVTPGLRFLLGISADLLFFIFSFCLFYFKGIFLAPLNPALALITALVLRETLAYVGTEKEKKFIRSAFSRYLAPKVIEQIIADPSKLQLGGQKREMTAMFTDIRSFSTISEALGDPAMLVQLLNFYLTRMSNIVMEHQGTIDKYEGDAIIAFFGAPLELPNHAVMACRSAVEMKKAELAINRDAISEGLVTEAAIEALLKKGIITESGRSEPVFTRIGLNTGDMVVGNMGTPNKMDYTIMGDAVNLAARLEGVNKQYNTRGILISEYTRAQIGEEFLLRRLDRVRVVGKNEPIRLYEIVDMADAASAEDAKRVGLFNAALDFFENRDWAAADEGFQAVLEMAPLDGPGLIYRKRCAAFRKKTADDNWDGVFNLDEK</sequence>
<organism evidence="4 5">
    <name type="scientific">Treponema primitia (strain ATCC BAA-887 / DSM 12427 / ZAS-2)</name>
    <dbReference type="NCBI Taxonomy" id="545694"/>
    <lineage>
        <taxon>Bacteria</taxon>
        <taxon>Pseudomonadati</taxon>
        <taxon>Spirochaetota</taxon>
        <taxon>Spirochaetia</taxon>
        <taxon>Spirochaetales</taxon>
        <taxon>Treponemataceae</taxon>
        <taxon>Treponema</taxon>
    </lineage>
</organism>
<dbReference type="eggNOG" id="COG2114">
    <property type="taxonomic scope" value="Bacteria"/>
</dbReference>
<dbReference type="PANTHER" id="PTHR43081:SF1">
    <property type="entry name" value="ADENYLATE CYCLASE, TERMINAL-DIFFERENTIATION SPECIFIC"/>
    <property type="match status" value="1"/>
</dbReference>
<dbReference type="SMART" id="SM00044">
    <property type="entry name" value="CYCc"/>
    <property type="match status" value="1"/>
</dbReference>
<evidence type="ECO:0000259" key="3">
    <source>
        <dbReference type="PROSITE" id="PS50125"/>
    </source>
</evidence>
<dbReference type="InterPro" id="IPR029787">
    <property type="entry name" value="Nucleotide_cyclase"/>
</dbReference>
<proteinExistence type="predicted"/>
<dbReference type="CDD" id="cd07302">
    <property type="entry name" value="CHD"/>
    <property type="match status" value="1"/>
</dbReference>
<dbReference type="STRING" id="545694.TREPR_2435"/>
<keyword evidence="1" id="KW-0175">Coiled coil</keyword>
<dbReference type="Proteomes" id="UP000009223">
    <property type="component" value="Chromosome"/>
</dbReference>
<feature type="transmembrane region" description="Helical" evidence="2">
    <location>
        <begin position="484"/>
        <end position="502"/>
    </location>
</feature>
<keyword evidence="2" id="KW-0472">Membrane</keyword>
<evidence type="ECO:0000313" key="5">
    <source>
        <dbReference type="Proteomes" id="UP000009223"/>
    </source>
</evidence>
<dbReference type="Pfam" id="PF00211">
    <property type="entry name" value="Guanylate_cyc"/>
    <property type="match status" value="1"/>
</dbReference>
<feature type="coiled-coil region" evidence="1">
    <location>
        <begin position="406"/>
        <end position="433"/>
    </location>
</feature>
<keyword evidence="5" id="KW-1185">Reference proteome</keyword>
<reference evidence="5" key="1">
    <citation type="submission" date="2009-12" db="EMBL/GenBank/DDBJ databases">
        <title>Complete sequence of Treponema primitia strain ZAS-2.</title>
        <authorList>
            <person name="Tetu S.G."/>
            <person name="Matson E."/>
            <person name="Ren Q."/>
            <person name="Seshadri R."/>
            <person name="Elbourne L."/>
            <person name="Hassan K.A."/>
            <person name="Durkin A."/>
            <person name="Radune D."/>
            <person name="Mohamoud Y."/>
            <person name="Shay R."/>
            <person name="Jin S."/>
            <person name="Zhang X."/>
            <person name="Lucey K."/>
            <person name="Ballor N.R."/>
            <person name="Ottesen E."/>
            <person name="Rosenthal R."/>
            <person name="Allen A."/>
            <person name="Leadbetter J.R."/>
            <person name="Paulsen I.T."/>
        </authorList>
    </citation>
    <scope>NUCLEOTIDE SEQUENCE [LARGE SCALE GENOMIC DNA]</scope>
    <source>
        <strain evidence="5">ATCC BAA-887 / DSM 12427 / ZAS-2</strain>
    </source>
</reference>
<reference evidence="4 5" key="2">
    <citation type="journal article" date="2011" name="ISME J.">
        <title>RNA-seq reveals cooperative metabolic interactions between two termite-gut spirochete species in co-culture.</title>
        <authorList>
            <person name="Rosenthal A.Z."/>
            <person name="Matson E.G."/>
            <person name="Eldar A."/>
            <person name="Leadbetter J.R."/>
        </authorList>
    </citation>
    <scope>NUCLEOTIDE SEQUENCE [LARGE SCALE GENOMIC DNA]</scope>
    <source>
        <strain evidence="5">ATCC BAA-887 / DSM 12427 / ZAS-2</strain>
    </source>
</reference>
<dbReference type="GO" id="GO:0006171">
    <property type="term" value="P:cAMP biosynthetic process"/>
    <property type="evidence" value="ECO:0007669"/>
    <property type="project" value="TreeGrafter"/>
</dbReference>
<gene>
    <name evidence="4" type="ordered locus">TREPR_2435</name>
</gene>
<dbReference type="EMBL" id="CP001843">
    <property type="protein sequence ID" value="AEF85576.1"/>
    <property type="molecule type" value="Genomic_DNA"/>
</dbReference>
<dbReference type="GO" id="GO:0035556">
    <property type="term" value="P:intracellular signal transduction"/>
    <property type="evidence" value="ECO:0007669"/>
    <property type="project" value="InterPro"/>
</dbReference>
<dbReference type="PANTHER" id="PTHR43081">
    <property type="entry name" value="ADENYLATE CYCLASE, TERMINAL-DIFFERENTIATION SPECIFIC-RELATED"/>
    <property type="match status" value="1"/>
</dbReference>
<feature type="transmembrane region" description="Helical" evidence="2">
    <location>
        <begin position="509"/>
        <end position="531"/>
    </location>
</feature>
<dbReference type="GO" id="GO:0004016">
    <property type="term" value="F:adenylate cyclase activity"/>
    <property type="evidence" value="ECO:0007669"/>
    <property type="project" value="UniProtKB-ARBA"/>
</dbReference>
<accession>F5YHE7</accession>
<dbReference type="InterPro" id="IPR001054">
    <property type="entry name" value="A/G_cyclase"/>
</dbReference>
<dbReference type="Pfam" id="PF05226">
    <property type="entry name" value="CHASE2"/>
    <property type="match status" value="1"/>
</dbReference>
<dbReference type="eggNOG" id="COG4252">
    <property type="taxonomic scope" value="Bacteria"/>
</dbReference>
<name>F5YHE7_TREPZ</name>
<dbReference type="Gene3D" id="3.30.70.1230">
    <property type="entry name" value="Nucleotide cyclase"/>
    <property type="match status" value="1"/>
</dbReference>
<evidence type="ECO:0000313" key="4">
    <source>
        <dbReference type="EMBL" id="AEF85576.1"/>
    </source>
</evidence>
<dbReference type="HOGENOM" id="CLU_000445_85_1_12"/>
<keyword evidence="2" id="KW-1133">Transmembrane helix</keyword>
<evidence type="ECO:0000256" key="2">
    <source>
        <dbReference type="SAM" id="Phobius"/>
    </source>
</evidence>
<dbReference type="InterPro" id="IPR007890">
    <property type="entry name" value="CHASE2"/>
</dbReference>
<feature type="domain" description="Guanylate cyclase" evidence="3">
    <location>
        <begin position="600"/>
        <end position="754"/>
    </location>
</feature>
<dbReference type="InterPro" id="IPR050697">
    <property type="entry name" value="Adenylyl/Guanylyl_Cyclase_3/4"/>
</dbReference>
<protein>
    <submittedName>
        <fullName evidence="4">Adenylate/guanylate cyclase catalytic domain protein</fullName>
    </submittedName>
</protein>
<evidence type="ECO:0000256" key="1">
    <source>
        <dbReference type="SAM" id="Coils"/>
    </source>
</evidence>
<dbReference type="SMART" id="SM01080">
    <property type="entry name" value="CHASE2"/>
    <property type="match status" value="1"/>
</dbReference>
<dbReference type="KEGG" id="tpi:TREPR_2435"/>